<keyword evidence="5 11" id="KW-0004">4Fe-4S</keyword>
<comment type="similarity">
    <text evidence="3 11 12">Belongs to the iron-sulfur dependent L-serine dehydratase family.</text>
</comment>
<dbReference type="Gene3D" id="3.30.1330.90">
    <property type="entry name" value="D-3-phosphoglycerate dehydrogenase, domain 3"/>
    <property type="match status" value="1"/>
</dbReference>
<evidence type="ECO:0000256" key="6">
    <source>
        <dbReference type="ARBA" id="ARBA00022723"/>
    </source>
</evidence>
<proteinExistence type="inferred from homology"/>
<feature type="domain" description="ACT" evidence="13">
    <location>
        <begin position="148"/>
        <end position="220"/>
    </location>
</feature>
<evidence type="ECO:0000256" key="11">
    <source>
        <dbReference type="PIRNR" id="PIRNR036692"/>
    </source>
</evidence>
<evidence type="ECO:0000256" key="12">
    <source>
        <dbReference type="RuleBase" id="RU366059"/>
    </source>
</evidence>
<keyword evidence="8 11" id="KW-0411">Iron-sulfur</keyword>
<dbReference type="InterPro" id="IPR004643">
    <property type="entry name" value="Fe-S_L-Ser_bsu"/>
</dbReference>
<comment type="pathway">
    <text evidence="2 11">Carbohydrate biosynthesis; gluconeogenesis.</text>
</comment>
<dbReference type="NCBIfam" id="TIGR00719">
    <property type="entry name" value="sda_beta"/>
    <property type="match status" value="1"/>
</dbReference>
<dbReference type="AlphaFoldDB" id="A0A1I5C4Q0"/>
<dbReference type="Gene3D" id="3.30.70.260">
    <property type="match status" value="1"/>
</dbReference>
<gene>
    <name evidence="14" type="ORF">SAMN04489757_102121</name>
</gene>
<dbReference type="Proteomes" id="UP000198806">
    <property type="component" value="Unassembled WGS sequence"/>
</dbReference>
<dbReference type="UniPathway" id="UPA00138"/>
<dbReference type="PANTHER" id="PTHR30182">
    <property type="entry name" value="L-SERINE DEHYDRATASE"/>
    <property type="match status" value="1"/>
</dbReference>
<dbReference type="InterPro" id="IPR002912">
    <property type="entry name" value="ACT_dom"/>
</dbReference>
<evidence type="ECO:0000256" key="3">
    <source>
        <dbReference type="ARBA" id="ARBA00008636"/>
    </source>
</evidence>
<evidence type="ECO:0000256" key="7">
    <source>
        <dbReference type="ARBA" id="ARBA00023004"/>
    </source>
</evidence>
<evidence type="ECO:0000256" key="9">
    <source>
        <dbReference type="ARBA" id="ARBA00023239"/>
    </source>
</evidence>
<dbReference type="PANTHER" id="PTHR30182:SF12">
    <property type="entry name" value="L-SERINE DEHYDRATASE, BETA CHAIN-RELATED"/>
    <property type="match status" value="1"/>
</dbReference>
<dbReference type="SUPFAM" id="SSF55021">
    <property type="entry name" value="ACT-like"/>
    <property type="match status" value="1"/>
</dbReference>
<protein>
    <recommendedName>
        <fullName evidence="11">L-serine deaminase</fullName>
    </recommendedName>
</protein>
<comment type="cofactor">
    <cofactor evidence="1 12">
        <name>[4Fe-4S] cluster</name>
        <dbReference type="ChEBI" id="CHEBI:49883"/>
    </cofactor>
</comment>
<evidence type="ECO:0000256" key="1">
    <source>
        <dbReference type="ARBA" id="ARBA00001966"/>
    </source>
</evidence>
<accession>A0A1I5C4Q0</accession>
<dbReference type="FunFam" id="3.30.1330.90:FF:000004">
    <property type="entry name" value="L-serine dehydratase, iron-sulfur-dependent subunit beta"/>
    <property type="match status" value="1"/>
</dbReference>
<dbReference type="CDD" id="cd04903">
    <property type="entry name" value="ACT_LSD"/>
    <property type="match status" value="1"/>
</dbReference>
<evidence type="ECO:0000256" key="10">
    <source>
        <dbReference type="ARBA" id="ARBA00049406"/>
    </source>
</evidence>
<dbReference type="OrthoDB" id="9813137at2"/>
<evidence type="ECO:0000256" key="2">
    <source>
        <dbReference type="ARBA" id="ARBA00004742"/>
    </source>
</evidence>
<dbReference type="InterPro" id="IPR029009">
    <property type="entry name" value="ASB_dom_sf"/>
</dbReference>
<dbReference type="PIRSF" id="PIRSF036692">
    <property type="entry name" value="SDH_B"/>
    <property type="match status" value="1"/>
</dbReference>
<dbReference type="RefSeq" id="WP_091683993.1">
    <property type="nucleotide sequence ID" value="NZ_BAABFM010000017.1"/>
</dbReference>
<dbReference type="PROSITE" id="PS51671">
    <property type="entry name" value="ACT"/>
    <property type="match status" value="1"/>
</dbReference>
<dbReference type="Pfam" id="PF03315">
    <property type="entry name" value="SDH_beta"/>
    <property type="match status" value="1"/>
</dbReference>
<keyword evidence="4 11" id="KW-0312">Gluconeogenesis</keyword>
<evidence type="ECO:0000256" key="5">
    <source>
        <dbReference type="ARBA" id="ARBA00022485"/>
    </source>
</evidence>
<dbReference type="GO" id="GO:0003941">
    <property type="term" value="F:L-serine ammonia-lyase activity"/>
    <property type="evidence" value="ECO:0007669"/>
    <property type="project" value="UniProtKB-UniRule"/>
</dbReference>
<dbReference type="GO" id="GO:0046872">
    <property type="term" value="F:metal ion binding"/>
    <property type="evidence" value="ECO:0007669"/>
    <property type="project" value="UniProtKB-UniRule"/>
</dbReference>
<organism evidence="14 15">
    <name type="scientific">Anaerocolumna aminovalerica</name>
    <dbReference type="NCBI Taxonomy" id="1527"/>
    <lineage>
        <taxon>Bacteria</taxon>
        <taxon>Bacillati</taxon>
        <taxon>Bacillota</taxon>
        <taxon>Clostridia</taxon>
        <taxon>Lachnospirales</taxon>
        <taxon>Lachnospiraceae</taxon>
        <taxon>Anaerocolumna</taxon>
    </lineage>
</organism>
<keyword evidence="9 11" id="KW-0456">Lyase</keyword>
<evidence type="ECO:0000313" key="14">
    <source>
        <dbReference type="EMBL" id="SFN81782.1"/>
    </source>
</evidence>
<keyword evidence="7 11" id="KW-0408">Iron</keyword>
<comment type="catalytic activity">
    <reaction evidence="10 11 12">
        <text>L-serine = pyruvate + NH4(+)</text>
        <dbReference type="Rhea" id="RHEA:19169"/>
        <dbReference type="ChEBI" id="CHEBI:15361"/>
        <dbReference type="ChEBI" id="CHEBI:28938"/>
        <dbReference type="ChEBI" id="CHEBI:33384"/>
        <dbReference type="EC" id="4.3.1.17"/>
    </reaction>
</comment>
<dbReference type="GO" id="GO:0006094">
    <property type="term" value="P:gluconeogenesis"/>
    <property type="evidence" value="ECO:0007669"/>
    <property type="project" value="UniProtKB-UniRule"/>
</dbReference>
<dbReference type="GO" id="GO:0051539">
    <property type="term" value="F:4 iron, 4 sulfur cluster binding"/>
    <property type="evidence" value="ECO:0007669"/>
    <property type="project" value="UniProtKB-UniRule"/>
</dbReference>
<evidence type="ECO:0000259" key="13">
    <source>
        <dbReference type="PROSITE" id="PS51671"/>
    </source>
</evidence>
<evidence type="ECO:0000313" key="15">
    <source>
        <dbReference type="Proteomes" id="UP000198806"/>
    </source>
</evidence>
<dbReference type="FunFam" id="3.30.70.260:FF:000008">
    <property type="entry name" value="D-3-phosphoglycerate dehydrogenase, chloroplastic"/>
    <property type="match status" value="1"/>
</dbReference>
<evidence type="ECO:0000256" key="4">
    <source>
        <dbReference type="ARBA" id="ARBA00022432"/>
    </source>
</evidence>
<dbReference type="Pfam" id="PF01842">
    <property type="entry name" value="ACT"/>
    <property type="match status" value="1"/>
</dbReference>
<keyword evidence="6 11" id="KW-0479">Metal-binding</keyword>
<keyword evidence="15" id="KW-1185">Reference proteome</keyword>
<reference evidence="14 15" key="1">
    <citation type="submission" date="2016-10" db="EMBL/GenBank/DDBJ databases">
        <authorList>
            <person name="de Groot N.N."/>
        </authorList>
    </citation>
    <scope>NUCLEOTIDE SEQUENCE [LARGE SCALE GENOMIC DNA]</scope>
    <source>
        <strain evidence="14 15">DSM 1283</strain>
    </source>
</reference>
<evidence type="ECO:0000256" key="8">
    <source>
        <dbReference type="ARBA" id="ARBA00023014"/>
    </source>
</evidence>
<sequence>MKYKSIFDIIGPIMVGPSSSHTAGAVRIGQIARRIFGMEPEEIHIHFYGSFAETYKGHATDIAVIAGLLDFETDDPRIQDAILIAQKKGIQIHFYTEEIVPSHPNTLEIKLVKGDETLELTGISVGGGAVQISELNGFSLNLSGENPAMLIYHKDAYGVVASVAVILANHKINISRMNVSRIERDSMALMVIETDQTIQEEILKEIGLKDNVKKVYVLSA</sequence>
<dbReference type="STRING" id="1527.SAMN04489757_102121"/>
<dbReference type="EMBL" id="FOWD01000002">
    <property type="protein sequence ID" value="SFN81782.1"/>
    <property type="molecule type" value="Genomic_DNA"/>
</dbReference>
<dbReference type="InterPro" id="IPR005131">
    <property type="entry name" value="Ser_deHydtase_bsu"/>
</dbReference>
<dbReference type="InterPro" id="IPR051318">
    <property type="entry name" value="Fe-S_L-Ser"/>
</dbReference>
<name>A0A1I5C4Q0_9FIRM</name>
<dbReference type="SUPFAM" id="SSF143548">
    <property type="entry name" value="Serine metabolism enzymes domain"/>
    <property type="match status" value="1"/>
</dbReference>
<dbReference type="InterPro" id="IPR045865">
    <property type="entry name" value="ACT-like_dom_sf"/>
</dbReference>